<dbReference type="GO" id="GO:0005737">
    <property type="term" value="C:cytoplasm"/>
    <property type="evidence" value="ECO:0007669"/>
    <property type="project" value="TreeGrafter"/>
</dbReference>
<proteinExistence type="predicted"/>
<dbReference type="PROSITE" id="PS50056">
    <property type="entry name" value="TYR_PHOSPHATASE_2"/>
    <property type="match status" value="1"/>
</dbReference>
<dbReference type="RefSeq" id="XP_015655987.1">
    <property type="nucleotide sequence ID" value="XM_015805374.1"/>
</dbReference>
<feature type="region of interest" description="Disordered" evidence="2">
    <location>
        <begin position="36"/>
        <end position="60"/>
    </location>
</feature>
<dbReference type="OrthoDB" id="273181at2759"/>
<feature type="compositionally biased region" description="Polar residues" evidence="2">
    <location>
        <begin position="36"/>
        <end position="46"/>
    </location>
</feature>
<dbReference type="VEuPathDB" id="TriTrypDB:LpyrH10_16_1070"/>
<dbReference type="GeneID" id="26907211"/>
<dbReference type="AlphaFoldDB" id="A0A0M9FWS0"/>
<dbReference type="OMA" id="FRPNEMM"/>
<evidence type="ECO:0000259" key="3">
    <source>
        <dbReference type="PROSITE" id="PS50056"/>
    </source>
</evidence>
<name>A0A0M9FWS0_LEPPY</name>
<dbReference type="Proteomes" id="UP000037923">
    <property type="component" value="Unassembled WGS sequence"/>
</dbReference>
<feature type="region of interest" description="Disordered" evidence="2">
    <location>
        <begin position="404"/>
        <end position="423"/>
    </location>
</feature>
<dbReference type="PANTHER" id="PTHR10159">
    <property type="entry name" value="DUAL SPECIFICITY PROTEIN PHOSPHATASE"/>
    <property type="match status" value="1"/>
</dbReference>
<dbReference type="EMBL" id="LGTL01000016">
    <property type="protein sequence ID" value="KPA77548.1"/>
    <property type="molecule type" value="Genomic_DNA"/>
</dbReference>
<dbReference type="PANTHER" id="PTHR10159:SF519">
    <property type="entry name" value="DUAL SPECIFICITY PROTEIN PHOSPHATASE MPK3"/>
    <property type="match status" value="1"/>
</dbReference>
<dbReference type="Gene3D" id="3.90.190.10">
    <property type="entry name" value="Protein tyrosine phosphatase superfamily"/>
    <property type="match status" value="1"/>
</dbReference>
<dbReference type="GO" id="GO:0004721">
    <property type="term" value="F:phosphoprotein phosphatase activity"/>
    <property type="evidence" value="ECO:0007669"/>
    <property type="project" value="UniProtKB-KW"/>
</dbReference>
<gene>
    <name evidence="4" type="ORF">ABB37_06925</name>
</gene>
<evidence type="ECO:0000313" key="4">
    <source>
        <dbReference type="EMBL" id="KPA77549.1"/>
    </source>
</evidence>
<accession>A0A0M9FWS0</accession>
<feature type="domain" description="Tyrosine specific protein phosphatases" evidence="3">
    <location>
        <begin position="365"/>
        <end position="389"/>
    </location>
</feature>
<sequence length="483" mass="51469">MDSHTFHGPGDVNAEDDLVASLRAFLHTWTERQQHAVSTVTESVSPSDGRGDSLSSNFPPPLRASLPRSFRPCEMVPAVYLGSWQDVGGDVAALIQRLQQATSCSEEVKRESPARLAAPQQMALLVRACPLSGVSGPQLELHVARPRKCGSRRTPNGLSAAGRRLTTMTKAAPSISRPAATTGEASVSVHDVEVTHLGLTDLYKRVCAALGSDSCSPSSATSSPQNTLMQWLCPDGPPSMCRGAIPPEFSPGEWDVCVGAVREVLLGDYAACMESVPATWRDVYCYWRLVLPIFDAPSEPIQQYFAMTTLLLHAALSLSAHSNYSKWLGAERSEESNVGTTPVNGEDVQGGRVAAAAAAAVTALPCVVVHCHAGKSRSVSFVAAFLLQEWMMCYRVAHAPSTVGTRSTPAGADGEHANNTHSTTVGGAASSILQVSKTPHSITARRLVDTVMAHLRSRRLCVDVNIGFDAQLHAMVHAFIDGL</sequence>
<keyword evidence="1" id="KW-0904">Protein phosphatase</keyword>
<evidence type="ECO:0000313" key="5">
    <source>
        <dbReference type="Proteomes" id="UP000037923"/>
    </source>
</evidence>
<comment type="caution">
    <text evidence="4">The sequence shown here is derived from an EMBL/GenBank/DDBJ whole genome shotgun (WGS) entry which is preliminary data.</text>
</comment>
<reference evidence="4 5" key="1">
    <citation type="submission" date="2015-07" db="EMBL/GenBank/DDBJ databases">
        <title>High-quality genome of monoxenous trypanosomatid Leptomonas pyrrhocoris.</title>
        <authorList>
            <person name="Flegontov P."/>
            <person name="Butenko A."/>
            <person name="Firsov S."/>
            <person name="Vlcek C."/>
            <person name="Logacheva M.D."/>
            <person name="Field M."/>
            <person name="Filatov D."/>
            <person name="Flegontova O."/>
            <person name="Gerasimov E."/>
            <person name="Jackson A.P."/>
            <person name="Kelly S."/>
            <person name="Opperdoes F."/>
            <person name="O'Reilly A."/>
            <person name="Votypka J."/>
            <person name="Yurchenko V."/>
            <person name="Lukes J."/>
        </authorList>
    </citation>
    <scope>NUCLEOTIDE SEQUENCE [LARGE SCALE GENOMIC DNA]</scope>
    <source>
        <strain evidence="4">H10</strain>
    </source>
</reference>
<dbReference type="InterPro" id="IPR000387">
    <property type="entry name" value="Tyr_Pase_dom"/>
</dbReference>
<dbReference type="EMBL" id="LGTL01000016">
    <property type="protein sequence ID" value="KPA77549.1"/>
    <property type="molecule type" value="Genomic_DNA"/>
</dbReference>
<dbReference type="GO" id="GO:0043409">
    <property type="term" value="P:negative regulation of MAPK cascade"/>
    <property type="evidence" value="ECO:0007669"/>
    <property type="project" value="TreeGrafter"/>
</dbReference>
<dbReference type="SUPFAM" id="SSF52799">
    <property type="entry name" value="(Phosphotyrosine protein) phosphatases II"/>
    <property type="match status" value="1"/>
</dbReference>
<dbReference type="InterPro" id="IPR029021">
    <property type="entry name" value="Prot-tyrosine_phosphatase-like"/>
</dbReference>
<organism evidence="4 5">
    <name type="scientific">Leptomonas pyrrhocoris</name>
    <name type="common">Firebug parasite</name>
    <dbReference type="NCBI Taxonomy" id="157538"/>
    <lineage>
        <taxon>Eukaryota</taxon>
        <taxon>Discoba</taxon>
        <taxon>Euglenozoa</taxon>
        <taxon>Kinetoplastea</taxon>
        <taxon>Metakinetoplastina</taxon>
        <taxon>Trypanosomatida</taxon>
        <taxon>Trypanosomatidae</taxon>
        <taxon>Leishmaniinae</taxon>
        <taxon>Leptomonas</taxon>
    </lineage>
</organism>
<evidence type="ECO:0000256" key="1">
    <source>
        <dbReference type="ARBA" id="ARBA00022912"/>
    </source>
</evidence>
<keyword evidence="5" id="KW-1185">Reference proteome</keyword>
<keyword evidence="1" id="KW-0378">Hydrolase</keyword>
<protein>
    <recommendedName>
        <fullName evidence="3">Tyrosine specific protein phosphatases domain-containing protein</fullName>
    </recommendedName>
</protein>
<dbReference type="RefSeq" id="XP_015655988.1">
    <property type="nucleotide sequence ID" value="XM_015805375.1"/>
</dbReference>
<evidence type="ECO:0000256" key="2">
    <source>
        <dbReference type="SAM" id="MobiDB-lite"/>
    </source>
</evidence>